<organism evidence="1 2">
    <name type="scientific">Pedobacter gandavensis</name>
    <dbReference type="NCBI Taxonomy" id="2679963"/>
    <lineage>
        <taxon>Bacteria</taxon>
        <taxon>Pseudomonadati</taxon>
        <taxon>Bacteroidota</taxon>
        <taxon>Sphingobacteriia</taxon>
        <taxon>Sphingobacteriales</taxon>
        <taxon>Sphingobacteriaceae</taxon>
        <taxon>Pedobacter</taxon>
    </lineage>
</organism>
<dbReference type="Proteomes" id="UP000636110">
    <property type="component" value="Unassembled WGS sequence"/>
</dbReference>
<dbReference type="EMBL" id="WNXC01000001">
    <property type="protein sequence ID" value="MBB2148813.1"/>
    <property type="molecule type" value="Genomic_DNA"/>
</dbReference>
<evidence type="ECO:0008006" key="3">
    <source>
        <dbReference type="Google" id="ProtNLM"/>
    </source>
</evidence>
<evidence type="ECO:0000313" key="2">
    <source>
        <dbReference type="Proteomes" id="UP000636110"/>
    </source>
</evidence>
<protein>
    <recommendedName>
        <fullName evidence="3">Head decoration protein</fullName>
    </recommendedName>
</protein>
<keyword evidence="2" id="KW-1185">Reference proteome</keyword>
<accession>A0ABR6EWJ9</accession>
<gene>
    <name evidence="1" type="ORF">GM920_07805</name>
</gene>
<proteinExistence type="predicted"/>
<comment type="caution">
    <text evidence="1">The sequence shown here is derived from an EMBL/GenBank/DDBJ whole genome shotgun (WGS) entry which is preliminary data.</text>
</comment>
<evidence type="ECO:0000313" key="1">
    <source>
        <dbReference type="EMBL" id="MBB2148813.1"/>
    </source>
</evidence>
<dbReference type="RefSeq" id="WP_182955168.1">
    <property type="nucleotide sequence ID" value="NZ_WNXC01000001.1"/>
</dbReference>
<name>A0ABR6EWJ9_9SPHI</name>
<reference evidence="1 2" key="1">
    <citation type="submission" date="2019-11" db="EMBL/GenBank/DDBJ databases">
        <title>Description of Pedobacter sp. LMG 31462T.</title>
        <authorList>
            <person name="Carlier A."/>
            <person name="Qi S."/>
            <person name="Vandamme P."/>
        </authorList>
    </citation>
    <scope>NUCLEOTIDE SEQUENCE [LARGE SCALE GENOMIC DNA]</scope>
    <source>
        <strain evidence="1 2">LMG 31462</strain>
    </source>
</reference>
<sequence>MKGIVREGTQGFQKVVYENVLDTLAGGLLMDFTGYAAGVNGYMPEGTCLGRMTATGLGRVVLDPAAPIAGLQILGTSLRDTFIEDNAVAGVVLTGTARLKALPANEKSKAAALATALPRISFV</sequence>